<evidence type="ECO:0000313" key="2">
    <source>
        <dbReference type="Proteomes" id="UP000566819"/>
    </source>
</evidence>
<name>A0A8H4RPH6_9HELO</name>
<organism evidence="1 2">
    <name type="scientific">Cudoniella acicularis</name>
    <dbReference type="NCBI Taxonomy" id="354080"/>
    <lineage>
        <taxon>Eukaryota</taxon>
        <taxon>Fungi</taxon>
        <taxon>Dikarya</taxon>
        <taxon>Ascomycota</taxon>
        <taxon>Pezizomycotina</taxon>
        <taxon>Leotiomycetes</taxon>
        <taxon>Helotiales</taxon>
        <taxon>Tricladiaceae</taxon>
        <taxon>Cudoniella</taxon>
    </lineage>
</organism>
<evidence type="ECO:0000313" key="1">
    <source>
        <dbReference type="EMBL" id="KAF4633308.1"/>
    </source>
</evidence>
<protein>
    <submittedName>
        <fullName evidence="1">Uncharacterized protein</fullName>
    </submittedName>
</protein>
<dbReference type="EMBL" id="JAAMPI010000271">
    <property type="protein sequence ID" value="KAF4633308.1"/>
    <property type="molecule type" value="Genomic_DNA"/>
</dbReference>
<dbReference type="Proteomes" id="UP000566819">
    <property type="component" value="Unassembled WGS sequence"/>
</dbReference>
<reference evidence="1 2" key="1">
    <citation type="submission" date="2020-03" db="EMBL/GenBank/DDBJ databases">
        <title>Draft Genome Sequence of Cudoniella acicularis.</title>
        <authorList>
            <person name="Buettner E."/>
            <person name="Kellner H."/>
        </authorList>
    </citation>
    <scope>NUCLEOTIDE SEQUENCE [LARGE SCALE GENOMIC DNA]</scope>
    <source>
        <strain evidence="1 2">DSM 108380</strain>
    </source>
</reference>
<dbReference type="AlphaFoldDB" id="A0A8H4RPH6"/>
<comment type="caution">
    <text evidence="1">The sequence shown here is derived from an EMBL/GenBank/DDBJ whole genome shotgun (WGS) entry which is preliminary data.</text>
</comment>
<sequence length="66" mass="6956">MASVVTSVITKSVTKTALCETAFATSSHRASPQGGVLEGGNPSVYNTSNPIILFRIQSKRGSYPKI</sequence>
<accession>A0A8H4RPH6</accession>
<proteinExistence type="predicted"/>
<gene>
    <name evidence="1" type="ORF">G7Y89_g4812</name>
</gene>
<keyword evidence="2" id="KW-1185">Reference proteome</keyword>